<evidence type="ECO:0000259" key="7">
    <source>
        <dbReference type="Pfam" id="PF00892"/>
    </source>
</evidence>
<accession>A0A835F710</accession>
<evidence type="ECO:0000256" key="3">
    <source>
        <dbReference type="ARBA" id="ARBA00022692"/>
    </source>
</evidence>
<dbReference type="Pfam" id="PF00892">
    <property type="entry name" value="EamA"/>
    <property type="match status" value="2"/>
</dbReference>
<protein>
    <recommendedName>
        <fullName evidence="6">WAT1-related protein</fullName>
    </recommendedName>
</protein>
<gene>
    <name evidence="8" type="ORF">HU200_016957</name>
</gene>
<dbReference type="InterPro" id="IPR000620">
    <property type="entry name" value="EamA_dom"/>
</dbReference>
<sequence length="291" mass="32898">MILVELINSGTILLGKVAVDQGIFVFALLCYRSSLGAIFTFPFALLFEKNKWKQLNWAGFKWLLLNSFVGYTLPMAMYYYGLRDTTATYTAIFSSLTPLVTFILSVMFSMEKLVKGTKSGTAKDNWSTLVLRRSTIDQLLQCKGTIHLYYERGGYPKTSEMAMGRHQLRGTTLLVGDCISTALWYPIQWKLHELYPWKLWSTYFTCILGGLQTLIIGLAITREPLAWKIGWNLQMLTIVYSAALGMAMKYCLNIYVVSKRGPAYTSMFSSLSVIFTMLGALLLGEKVTFGR</sequence>
<feature type="domain" description="EamA" evidence="7">
    <location>
        <begin position="2"/>
        <end position="120"/>
    </location>
</feature>
<evidence type="ECO:0000256" key="6">
    <source>
        <dbReference type="RuleBase" id="RU363077"/>
    </source>
</evidence>
<dbReference type="InterPro" id="IPR037185">
    <property type="entry name" value="EmrE-like"/>
</dbReference>
<feature type="transmembrane region" description="Helical" evidence="6">
    <location>
        <begin position="87"/>
        <end position="108"/>
    </location>
</feature>
<keyword evidence="4 6" id="KW-1133">Transmembrane helix</keyword>
<dbReference type="SUPFAM" id="SSF103481">
    <property type="entry name" value="Multidrug resistance efflux transporter EmrE"/>
    <property type="match status" value="1"/>
</dbReference>
<feature type="transmembrane region" description="Helical" evidence="6">
    <location>
        <begin position="23"/>
        <end position="47"/>
    </location>
</feature>
<feature type="transmembrane region" description="Helical" evidence="6">
    <location>
        <begin position="233"/>
        <end position="257"/>
    </location>
</feature>
<evidence type="ECO:0000256" key="1">
    <source>
        <dbReference type="ARBA" id="ARBA00004141"/>
    </source>
</evidence>
<keyword evidence="5 6" id="KW-0472">Membrane</keyword>
<evidence type="ECO:0000256" key="4">
    <source>
        <dbReference type="ARBA" id="ARBA00022989"/>
    </source>
</evidence>
<dbReference type="GO" id="GO:0022857">
    <property type="term" value="F:transmembrane transporter activity"/>
    <property type="evidence" value="ECO:0007669"/>
    <property type="project" value="InterPro"/>
</dbReference>
<dbReference type="OrthoDB" id="678227at2759"/>
<evidence type="ECO:0000313" key="8">
    <source>
        <dbReference type="EMBL" id="KAF8730541.1"/>
    </source>
</evidence>
<dbReference type="InterPro" id="IPR030184">
    <property type="entry name" value="WAT1-related"/>
</dbReference>
<dbReference type="AlphaFoldDB" id="A0A835F710"/>
<feature type="transmembrane region" description="Helical" evidence="6">
    <location>
        <begin position="199"/>
        <end position="221"/>
    </location>
</feature>
<feature type="domain" description="EamA" evidence="7">
    <location>
        <begin position="170"/>
        <end position="289"/>
    </location>
</feature>
<comment type="similarity">
    <text evidence="2 6">Belongs to the drug/metabolite transporter (DMT) superfamily. Plant drug/metabolite exporter (P-DME) (TC 2.A.7.4) family.</text>
</comment>
<organism evidence="8 9">
    <name type="scientific">Digitaria exilis</name>
    <dbReference type="NCBI Taxonomy" id="1010633"/>
    <lineage>
        <taxon>Eukaryota</taxon>
        <taxon>Viridiplantae</taxon>
        <taxon>Streptophyta</taxon>
        <taxon>Embryophyta</taxon>
        <taxon>Tracheophyta</taxon>
        <taxon>Spermatophyta</taxon>
        <taxon>Magnoliopsida</taxon>
        <taxon>Liliopsida</taxon>
        <taxon>Poales</taxon>
        <taxon>Poaceae</taxon>
        <taxon>PACMAD clade</taxon>
        <taxon>Panicoideae</taxon>
        <taxon>Panicodae</taxon>
        <taxon>Paniceae</taxon>
        <taxon>Anthephorinae</taxon>
        <taxon>Digitaria</taxon>
    </lineage>
</organism>
<dbReference type="PANTHER" id="PTHR31218">
    <property type="entry name" value="WAT1-RELATED PROTEIN"/>
    <property type="match status" value="1"/>
</dbReference>
<feature type="transmembrane region" description="Helical" evidence="6">
    <location>
        <begin position="263"/>
        <end position="283"/>
    </location>
</feature>
<keyword evidence="3 6" id="KW-0812">Transmembrane</keyword>
<comment type="subcellular location">
    <subcellularLocation>
        <location evidence="1 6">Membrane</location>
        <topology evidence="1 6">Multi-pass membrane protein</topology>
    </subcellularLocation>
</comment>
<dbReference type="GO" id="GO:0016020">
    <property type="term" value="C:membrane"/>
    <property type="evidence" value="ECO:0007669"/>
    <property type="project" value="UniProtKB-SubCell"/>
</dbReference>
<proteinExistence type="inferred from homology"/>
<comment type="caution">
    <text evidence="8">The sequence shown here is derived from an EMBL/GenBank/DDBJ whole genome shotgun (WGS) entry which is preliminary data.</text>
</comment>
<dbReference type="Proteomes" id="UP000636709">
    <property type="component" value="Unassembled WGS sequence"/>
</dbReference>
<reference evidence="8" key="1">
    <citation type="submission" date="2020-07" db="EMBL/GenBank/DDBJ databases">
        <title>Genome sequence and genetic diversity analysis of an under-domesticated orphan crop, white fonio (Digitaria exilis).</title>
        <authorList>
            <person name="Bennetzen J.L."/>
            <person name="Chen S."/>
            <person name="Ma X."/>
            <person name="Wang X."/>
            <person name="Yssel A.E.J."/>
            <person name="Chaluvadi S.R."/>
            <person name="Johnson M."/>
            <person name="Gangashetty P."/>
            <person name="Hamidou F."/>
            <person name="Sanogo M.D."/>
            <person name="Zwaenepoel A."/>
            <person name="Wallace J."/>
            <person name="Van De Peer Y."/>
            <person name="Van Deynze A."/>
        </authorList>
    </citation>
    <scope>NUCLEOTIDE SEQUENCE</scope>
    <source>
        <tissue evidence="8">Leaves</tissue>
    </source>
</reference>
<evidence type="ECO:0000256" key="5">
    <source>
        <dbReference type="ARBA" id="ARBA00023136"/>
    </source>
</evidence>
<keyword evidence="9" id="KW-1185">Reference proteome</keyword>
<evidence type="ECO:0000313" key="9">
    <source>
        <dbReference type="Proteomes" id="UP000636709"/>
    </source>
</evidence>
<evidence type="ECO:0000256" key="2">
    <source>
        <dbReference type="ARBA" id="ARBA00007635"/>
    </source>
</evidence>
<name>A0A835F710_9POAL</name>
<feature type="transmembrane region" description="Helical" evidence="6">
    <location>
        <begin position="59"/>
        <end position="81"/>
    </location>
</feature>
<dbReference type="EMBL" id="JACEFO010001615">
    <property type="protein sequence ID" value="KAF8730541.1"/>
    <property type="molecule type" value="Genomic_DNA"/>
</dbReference>